<accession>A0A2S3WPX2</accession>
<dbReference type="CDD" id="cd00085">
    <property type="entry name" value="HNHc"/>
    <property type="match status" value="1"/>
</dbReference>
<dbReference type="RefSeq" id="WP_103469958.1">
    <property type="nucleotide sequence ID" value="NZ_MING01000083.1"/>
</dbReference>
<keyword evidence="2" id="KW-0378">Hydrolase</keyword>
<dbReference type="InterPro" id="IPR003615">
    <property type="entry name" value="HNH_nuc"/>
</dbReference>
<dbReference type="GO" id="GO:0005829">
    <property type="term" value="C:cytosol"/>
    <property type="evidence" value="ECO:0007669"/>
    <property type="project" value="TreeGrafter"/>
</dbReference>
<reference evidence="6 7" key="2">
    <citation type="submission" date="2018-03" db="EMBL/GenBank/DDBJ databases">
        <title>Draft genome of Pseudomonas putida strain KH-18-2.</title>
        <authorList>
            <person name="Yoshizawa S."/>
            <person name="Khan N.H."/>
            <person name="Nishimura M."/>
            <person name="Chiura H.X."/>
            <person name="Ogura Y."/>
            <person name="Hayashi T."/>
            <person name="Kogure K."/>
        </authorList>
    </citation>
    <scope>NUCLEOTIDE SEQUENCE [LARGE SCALE GENOMIC DNA]</scope>
    <source>
        <strain evidence="6 7">KH-18-2</strain>
    </source>
</reference>
<evidence type="ECO:0000259" key="5">
    <source>
        <dbReference type="SMART" id="SM00507"/>
    </source>
</evidence>
<dbReference type="GO" id="GO:0008270">
    <property type="term" value="F:zinc ion binding"/>
    <property type="evidence" value="ECO:0007669"/>
    <property type="project" value="InterPro"/>
</dbReference>
<gene>
    <name evidence="6" type="ORF">BGP82_19610</name>
</gene>
<dbReference type="SMART" id="SM00507">
    <property type="entry name" value="HNHc"/>
    <property type="match status" value="1"/>
</dbReference>
<dbReference type="PANTHER" id="PTHR41286:SF1">
    <property type="entry name" value="HNH NUCLEASE YAJD-RELATED"/>
    <property type="match status" value="1"/>
</dbReference>
<evidence type="ECO:0000313" key="6">
    <source>
        <dbReference type="EMBL" id="POG03480.1"/>
    </source>
</evidence>
<evidence type="ECO:0000256" key="3">
    <source>
        <dbReference type="ARBA" id="ARBA00038412"/>
    </source>
</evidence>
<feature type="domain" description="HNH nuclease" evidence="5">
    <location>
        <begin position="55"/>
        <end position="110"/>
    </location>
</feature>
<dbReference type="GO" id="GO:0003676">
    <property type="term" value="F:nucleic acid binding"/>
    <property type="evidence" value="ECO:0007669"/>
    <property type="project" value="InterPro"/>
</dbReference>
<evidence type="ECO:0000256" key="4">
    <source>
        <dbReference type="ARBA" id="ARBA00040194"/>
    </source>
</evidence>
<keyword evidence="1" id="KW-0540">Nuclease</keyword>
<keyword evidence="6" id="KW-0255">Endonuclease</keyword>
<dbReference type="Proteomes" id="UP000237378">
    <property type="component" value="Unassembled WGS sequence"/>
</dbReference>
<dbReference type="InterPro" id="IPR002711">
    <property type="entry name" value="HNH"/>
</dbReference>
<dbReference type="AlphaFoldDB" id="A0A2S3WPX2"/>
<dbReference type="GO" id="GO:0004519">
    <property type="term" value="F:endonuclease activity"/>
    <property type="evidence" value="ECO:0007669"/>
    <property type="project" value="UniProtKB-KW"/>
</dbReference>
<evidence type="ECO:0000256" key="2">
    <source>
        <dbReference type="ARBA" id="ARBA00022801"/>
    </source>
</evidence>
<sequence length="126" mass="14013">MPLRPQRPCRASGCRALHRNATGYCDSHADQVKSFVREKPRESSTARGYGYKWQQARAGYLAKHPLCIKCQARGLVVAATDVDHIVPHKGDMTVFWDRSNWQALCAPCHSAKTAGEDGGFGNSRRK</sequence>
<reference evidence="6 7" key="1">
    <citation type="submission" date="2016-08" db="EMBL/GenBank/DDBJ databases">
        <authorList>
            <person name="Seilhamer J.J."/>
        </authorList>
    </citation>
    <scope>NUCLEOTIDE SEQUENCE [LARGE SCALE GENOMIC DNA]</scope>
    <source>
        <strain evidence="6 7">KH-18-2</strain>
    </source>
</reference>
<name>A0A2S3WPX2_PSEPU</name>
<comment type="caution">
    <text evidence="6">The sequence shown here is derived from an EMBL/GenBank/DDBJ whole genome shotgun (WGS) entry which is preliminary data.</text>
</comment>
<evidence type="ECO:0000313" key="7">
    <source>
        <dbReference type="Proteomes" id="UP000237378"/>
    </source>
</evidence>
<dbReference type="Gene3D" id="1.10.30.50">
    <property type="match status" value="1"/>
</dbReference>
<evidence type="ECO:0000256" key="1">
    <source>
        <dbReference type="ARBA" id="ARBA00022722"/>
    </source>
</evidence>
<protein>
    <recommendedName>
        <fullName evidence="4">Putative HNH nuclease YajD</fullName>
    </recommendedName>
</protein>
<organism evidence="6 7">
    <name type="scientific">Pseudomonas putida</name>
    <name type="common">Arthrobacter siderocapsulatus</name>
    <dbReference type="NCBI Taxonomy" id="303"/>
    <lineage>
        <taxon>Bacteria</taxon>
        <taxon>Pseudomonadati</taxon>
        <taxon>Pseudomonadota</taxon>
        <taxon>Gammaproteobacteria</taxon>
        <taxon>Pseudomonadales</taxon>
        <taxon>Pseudomonadaceae</taxon>
        <taxon>Pseudomonas</taxon>
    </lineage>
</organism>
<comment type="similarity">
    <text evidence="3">Belongs to the HNH nuclease family.</text>
</comment>
<dbReference type="EMBL" id="MING01000083">
    <property type="protein sequence ID" value="POG03480.1"/>
    <property type="molecule type" value="Genomic_DNA"/>
</dbReference>
<proteinExistence type="inferred from homology"/>
<dbReference type="GO" id="GO:0016787">
    <property type="term" value="F:hydrolase activity"/>
    <property type="evidence" value="ECO:0007669"/>
    <property type="project" value="UniProtKB-KW"/>
</dbReference>
<dbReference type="PANTHER" id="PTHR41286">
    <property type="entry name" value="HNH NUCLEASE YAJD-RELATED"/>
    <property type="match status" value="1"/>
</dbReference>
<dbReference type="Pfam" id="PF01844">
    <property type="entry name" value="HNH"/>
    <property type="match status" value="1"/>
</dbReference>